<reference evidence="2" key="1">
    <citation type="journal article" date="2019" name="Sci. Rep.">
        <title>Draft genome of Tanacetum cinerariifolium, the natural source of mosquito coil.</title>
        <authorList>
            <person name="Yamashiro T."/>
            <person name="Shiraishi A."/>
            <person name="Satake H."/>
            <person name="Nakayama K."/>
        </authorList>
    </citation>
    <scope>NUCLEOTIDE SEQUENCE</scope>
</reference>
<evidence type="ECO:0000313" key="2">
    <source>
        <dbReference type="EMBL" id="GFD38779.1"/>
    </source>
</evidence>
<accession>A0A699VWQ8</accession>
<feature type="non-terminal residue" evidence="2">
    <location>
        <position position="1"/>
    </location>
</feature>
<dbReference type="EMBL" id="BKCJ011505753">
    <property type="protein sequence ID" value="GFD38779.1"/>
    <property type="molecule type" value="Genomic_DNA"/>
</dbReference>
<name>A0A699VWQ8_TANCI</name>
<evidence type="ECO:0000256" key="1">
    <source>
        <dbReference type="SAM" id="MobiDB-lite"/>
    </source>
</evidence>
<gene>
    <name evidence="2" type="ORF">Tci_910748</name>
</gene>
<organism evidence="2">
    <name type="scientific">Tanacetum cinerariifolium</name>
    <name type="common">Dalmatian daisy</name>
    <name type="synonym">Chrysanthemum cinerariifolium</name>
    <dbReference type="NCBI Taxonomy" id="118510"/>
    <lineage>
        <taxon>Eukaryota</taxon>
        <taxon>Viridiplantae</taxon>
        <taxon>Streptophyta</taxon>
        <taxon>Embryophyta</taxon>
        <taxon>Tracheophyta</taxon>
        <taxon>Spermatophyta</taxon>
        <taxon>Magnoliopsida</taxon>
        <taxon>eudicotyledons</taxon>
        <taxon>Gunneridae</taxon>
        <taxon>Pentapetalae</taxon>
        <taxon>asterids</taxon>
        <taxon>campanulids</taxon>
        <taxon>Asterales</taxon>
        <taxon>Asteraceae</taxon>
        <taxon>Asteroideae</taxon>
        <taxon>Anthemideae</taxon>
        <taxon>Anthemidinae</taxon>
        <taxon>Tanacetum</taxon>
    </lineage>
</organism>
<sequence>LGYLDDGLDDSGLDGSADGE</sequence>
<comment type="caution">
    <text evidence="2">The sequence shown here is derived from an EMBL/GenBank/DDBJ whole genome shotgun (WGS) entry which is preliminary data.</text>
</comment>
<proteinExistence type="predicted"/>
<feature type="region of interest" description="Disordered" evidence="1">
    <location>
        <begin position="1"/>
        <end position="20"/>
    </location>
</feature>
<protein>
    <submittedName>
        <fullName evidence="2">Uncharacterized protein</fullName>
    </submittedName>
</protein>
<dbReference type="AlphaFoldDB" id="A0A699VWQ8"/>